<dbReference type="AlphaFoldDB" id="A0A4P6P9C0"/>
<dbReference type="PANTHER" id="PTHR43420">
    <property type="entry name" value="ACETYLTRANSFERASE"/>
    <property type="match status" value="1"/>
</dbReference>
<dbReference type="InterPro" id="IPR000182">
    <property type="entry name" value="GNAT_dom"/>
</dbReference>
<dbReference type="KEGG" id="lsd:EMK97_10535"/>
<evidence type="ECO:0000259" key="3">
    <source>
        <dbReference type="PROSITE" id="PS51186"/>
    </source>
</evidence>
<dbReference type="CDD" id="cd04301">
    <property type="entry name" value="NAT_SF"/>
    <property type="match status" value="1"/>
</dbReference>
<dbReference type="InterPro" id="IPR016181">
    <property type="entry name" value="Acyl_CoA_acyltransferase"/>
</dbReference>
<protein>
    <submittedName>
        <fullName evidence="4">GNAT family N-acetyltransferase</fullName>
    </submittedName>
</protein>
<dbReference type="PROSITE" id="PS51186">
    <property type="entry name" value="GNAT"/>
    <property type="match status" value="1"/>
</dbReference>
<organism evidence="4 5">
    <name type="scientific">Litorilituus sediminis</name>
    <dbReference type="NCBI Taxonomy" id="718192"/>
    <lineage>
        <taxon>Bacteria</taxon>
        <taxon>Pseudomonadati</taxon>
        <taxon>Pseudomonadota</taxon>
        <taxon>Gammaproteobacteria</taxon>
        <taxon>Alteromonadales</taxon>
        <taxon>Colwelliaceae</taxon>
        <taxon>Litorilituus</taxon>
    </lineage>
</organism>
<dbReference type="Gene3D" id="3.40.630.30">
    <property type="match status" value="1"/>
</dbReference>
<accession>A0A4P6P9C0</accession>
<keyword evidence="5" id="KW-1185">Reference proteome</keyword>
<sequence length="228" mass="25150">MKAMELQKNLENLHGYWHALGAEKIGGVFTHGSWPNKQWQADFAFAPQLNNQVIEQDKVFATVADTSKVLSEKFNQLKSQLVIMSLNLNDVQLPSKTMASANIEVLTGNTKSWTQACSEAFAYDIDDAVIQQLTSNPNASIIAYYLEGEIAGTAIAFQTGDTLGIHQLGTAPNYRKRGVADALMQFLLQQAKDKQCSWLTLQASQAGLHLYKRLGFKELGLLSSIVAR</sequence>
<dbReference type="PANTHER" id="PTHR43420:SF47">
    <property type="entry name" value="N-ACETYLTRANSFERASE DOMAIN-CONTAINING PROTEIN"/>
    <property type="match status" value="1"/>
</dbReference>
<dbReference type="EMBL" id="CP034759">
    <property type="protein sequence ID" value="QBG36117.1"/>
    <property type="molecule type" value="Genomic_DNA"/>
</dbReference>
<name>A0A4P6P9C0_9GAMM</name>
<reference evidence="4 5" key="1">
    <citation type="submission" date="2018-12" db="EMBL/GenBank/DDBJ databases">
        <title>Complete genome of Litorilituus sediminis.</title>
        <authorList>
            <person name="Liu A."/>
            <person name="Rong J."/>
        </authorList>
    </citation>
    <scope>NUCLEOTIDE SEQUENCE [LARGE SCALE GENOMIC DNA]</scope>
    <source>
        <strain evidence="4 5">JCM 17549</strain>
    </source>
</reference>
<dbReference type="GO" id="GO:0016747">
    <property type="term" value="F:acyltransferase activity, transferring groups other than amino-acyl groups"/>
    <property type="evidence" value="ECO:0007669"/>
    <property type="project" value="InterPro"/>
</dbReference>
<evidence type="ECO:0000256" key="1">
    <source>
        <dbReference type="ARBA" id="ARBA00022679"/>
    </source>
</evidence>
<evidence type="ECO:0000256" key="2">
    <source>
        <dbReference type="ARBA" id="ARBA00023315"/>
    </source>
</evidence>
<feature type="domain" description="N-acetyltransferase" evidence="3">
    <location>
        <begin position="101"/>
        <end position="228"/>
    </location>
</feature>
<gene>
    <name evidence="4" type="ORF">EMK97_10535</name>
</gene>
<dbReference type="RefSeq" id="WP_130601958.1">
    <property type="nucleotide sequence ID" value="NZ_CP034759.1"/>
</dbReference>
<keyword evidence="2" id="KW-0012">Acyltransferase</keyword>
<dbReference type="Proteomes" id="UP000290244">
    <property type="component" value="Chromosome"/>
</dbReference>
<evidence type="ECO:0000313" key="5">
    <source>
        <dbReference type="Proteomes" id="UP000290244"/>
    </source>
</evidence>
<keyword evidence="1 4" id="KW-0808">Transferase</keyword>
<dbReference type="Pfam" id="PF00583">
    <property type="entry name" value="Acetyltransf_1"/>
    <property type="match status" value="1"/>
</dbReference>
<dbReference type="SUPFAM" id="SSF55729">
    <property type="entry name" value="Acyl-CoA N-acyltransferases (Nat)"/>
    <property type="match status" value="1"/>
</dbReference>
<dbReference type="OrthoDB" id="3216107at2"/>
<evidence type="ECO:0000313" key="4">
    <source>
        <dbReference type="EMBL" id="QBG36117.1"/>
    </source>
</evidence>
<proteinExistence type="predicted"/>
<dbReference type="InterPro" id="IPR050680">
    <property type="entry name" value="YpeA/RimI_acetyltransf"/>
</dbReference>